<sequence>MNRDTTDGMLARVVCDKAAGIVYVNDVPVDGYIVEDGIGVDDVANPNSIMQVVLSIFAESVEMIDNYVPRVDAGSINEVGNTTVQIGTHAGIDTDAVGVCYLALPTMNRDMAGKVIGMGA</sequence>
<dbReference type="EMBL" id="HQ403646">
    <property type="protein sequence ID" value="ADX42642.1"/>
    <property type="molecule type" value="Genomic_DNA"/>
</dbReference>
<evidence type="ECO:0000313" key="1">
    <source>
        <dbReference type="EMBL" id="ADX42642.1"/>
    </source>
</evidence>
<dbReference type="Proteomes" id="UP000202663">
    <property type="component" value="Segment"/>
</dbReference>
<proteinExistence type="predicted"/>
<dbReference type="OrthoDB" id="20393at10239"/>
<name>F8S0W7_9CAUD</name>
<organism evidence="1 2">
    <name type="scientific">Gordonia phage GTE2</name>
    <dbReference type="NCBI Taxonomy" id="981323"/>
    <lineage>
        <taxon>Viruses</taxon>
        <taxon>Duplodnaviria</taxon>
        <taxon>Heunggongvirae</taxon>
        <taxon>Uroviricota</taxon>
        <taxon>Caudoviricetes</taxon>
        <taxon>Emalynvirus</taxon>
        <taxon>Emalynvirus GTE2</taxon>
    </lineage>
</organism>
<dbReference type="RefSeq" id="YP_004678826.1">
    <property type="nucleotide sequence ID" value="NC_015720.1"/>
</dbReference>
<protein>
    <submittedName>
        <fullName evidence="1">Uncharacterized protein</fullName>
    </submittedName>
</protein>
<evidence type="ECO:0000313" key="2">
    <source>
        <dbReference type="Proteomes" id="UP000202663"/>
    </source>
</evidence>
<reference evidence="1 2" key="1">
    <citation type="journal article" date="2011" name="Appl. Environ. Microbiol.">
        <title>Characterization of the genome of the polyvalent lytic bacteriophage GTE2, which has potential for biocontrol of Gordonia-, Rhodococcus-, and Nocardia-stabilized foams in activated sludge plants.</title>
        <authorList>
            <person name="Petrovski S."/>
            <person name="Seviour R.J."/>
            <person name="Tillett D."/>
        </authorList>
    </citation>
    <scope>NUCLEOTIDE SEQUENCE [LARGE SCALE GENOMIC DNA]</scope>
</reference>
<accession>F8S0W7</accession>
<keyword evidence="2" id="KW-1185">Reference proteome</keyword>
<dbReference type="GeneID" id="10897038"/>
<dbReference type="KEGG" id="vg:10897038"/>